<name>A0A445AC25_ARAHY</name>
<keyword evidence="2" id="KW-1185">Reference proteome</keyword>
<gene>
    <name evidence="1" type="ORF">Ahy_B02g057506</name>
</gene>
<comment type="caution">
    <text evidence="1">The sequence shown here is derived from an EMBL/GenBank/DDBJ whole genome shotgun (WGS) entry which is preliminary data.</text>
</comment>
<dbReference type="AlphaFoldDB" id="A0A445AC25"/>
<dbReference type="EMBL" id="SDMP01000012">
    <property type="protein sequence ID" value="RYR24013.1"/>
    <property type="molecule type" value="Genomic_DNA"/>
</dbReference>
<protein>
    <submittedName>
        <fullName evidence="1">Uncharacterized protein</fullName>
    </submittedName>
</protein>
<sequence length="99" mass="11077">MGWAEPGWEKVSKQVRGFRELGHRTHCQSDSLPSTQPSRRPLSSGDWTLLKLQAYSFNFSRTSIELSLITPFHKACSSAATTHRVAAVYWIGTPTVSQL</sequence>
<proteinExistence type="predicted"/>
<organism evidence="1 2">
    <name type="scientific">Arachis hypogaea</name>
    <name type="common">Peanut</name>
    <dbReference type="NCBI Taxonomy" id="3818"/>
    <lineage>
        <taxon>Eukaryota</taxon>
        <taxon>Viridiplantae</taxon>
        <taxon>Streptophyta</taxon>
        <taxon>Embryophyta</taxon>
        <taxon>Tracheophyta</taxon>
        <taxon>Spermatophyta</taxon>
        <taxon>Magnoliopsida</taxon>
        <taxon>eudicotyledons</taxon>
        <taxon>Gunneridae</taxon>
        <taxon>Pentapetalae</taxon>
        <taxon>rosids</taxon>
        <taxon>fabids</taxon>
        <taxon>Fabales</taxon>
        <taxon>Fabaceae</taxon>
        <taxon>Papilionoideae</taxon>
        <taxon>50 kb inversion clade</taxon>
        <taxon>dalbergioids sensu lato</taxon>
        <taxon>Dalbergieae</taxon>
        <taxon>Pterocarpus clade</taxon>
        <taxon>Arachis</taxon>
    </lineage>
</organism>
<evidence type="ECO:0000313" key="2">
    <source>
        <dbReference type="Proteomes" id="UP000289738"/>
    </source>
</evidence>
<evidence type="ECO:0000313" key="1">
    <source>
        <dbReference type="EMBL" id="RYR24013.1"/>
    </source>
</evidence>
<reference evidence="1 2" key="1">
    <citation type="submission" date="2019-01" db="EMBL/GenBank/DDBJ databases">
        <title>Sequencing of cultivated peanut Arachis hypogaea provides insights into genome evolution and oil improvement.</title>
        <authorList>
            <person name="Chen X."/>
        </authorList>
    </citation>
    <scope>NUCLEOTIDE SEQUENCE [LARGE SCALE GENOMIC DNA]</scope>
    <source>
        <strain evidence="2">cv. Fuhuasheng</strain>
        <tissue evidence="1">Leaves</tissue>
    </source>
</reference>
<dbReference type="Proteomes" id="UP000289738">
    <property type="component" value="Chromosome B02"/>
</dbReference>
<accession>A0A445AC25</accession>